<dbReference type="RefSeq" id="WP_301245559.1">
    <property type="nucleotide sequence ID" value="NZ_JAROCC010000018.1"/>
</dbReference>
<keyword evidence="2" id="KW-1185">Reference proteome</keyword>
<name>A0ABT8JV42_9BACL</name>
<dbReference type="Proteomes" id="UP001175097">
    <property type="component" value="Unassembled WGS sequence"/>
</dbReference>
<evidence type="ECO:0000313" key="1">
    <source>
        <dbReference type="EMBL" id="MDN4609035.1"/>
    </source>
</evidence>
<dbReference type="EMBL" id="JAROCC010000018">
    <property type="protein sequence ID" value="MDN4609035.1"/>
    <property type="molecule type" value="Genomic_DNA"/>
</dbReference>
<comment type="caution">
    <text evidence="1">The sequence shown here is derived from an EMBL/GenBank/DDBJ whole genome shotgun (WGS) entry which is preliminary data.</text>
</comment>
<sequence length="66" mass="7917">MNELKDFFSVLQLLKRFGIFIYTGDRKTDIELMVSEVTELFDNGLILKEDYLRAQLILKKEINQRY</sequence>
<dbReference type="SUPFAM" id="SSF158379">
    <property type="entry name" value="YqgQ-like"/>
    <property type="match status" value="1"/>
</dbReference>
<protein>
    <submittedName>
        <fullName evidence="1">YqgQ family protein</fullName>
    </submittedName>
</protein>
<organism evidence="1 2">
    <name type="scientific">Sporosarcina highlanderae</name>
    <dbReference type="NCBI Taxonomy" id="3035916"/>
    <lineage>
        <taxon>Bacteria</taxon>
        <taxon>Bacillati</taxon>
        <taxon>Bacillota</taxon>
        <taxon>Bacilli</taxon>
        <taxon>Bacillales</taxon>
        <taxon>Caryophanaceae</taxon>
        <taxon>Sporosarcina</taxon>
    </lineage>
</organism>
<dbReference type="InterPro" id="IPR009256">
    <property type="entry name" value="YqgQ-like"/>
</dbReference>
<dbReference type="Pfam" id="PF06014">
    <property type="entry name" value="YqgQ-like"/>
    <property type="match status" value="1"/>
</dbReference>
<accession>A0ABT8JV42</accession>
<evidence type="ECO:0000313" key="2">
    <source>
        <dbReference type="Proteomes" id="UP001175097"/>
    </source>
</evidence>
<proteinExistence type="predicted"/>
<reference evidence="1" key="1">
    <citation type="submission" date="2023-03" db="EMBL/GenBank/DDBJ databases">
        <title>MT1 and MT2 Draft Genomes of Novel Species.</title>
        <authorList>
            <person name="Venkateswaran K."/>
        </authorList>
    </citation>
    <scope>NUCLEOTIDE SEQUENCE</scope>
    <source>
        <strain evidence="1">F6_3S_P_2</strain>
    </source>
</reference>
<gene>
    <name evidence="1" type="ORF">P5G49_16355</name>
</gene>
<dbReference type="Gene3D" id="1.10.287.760">
    <property type="entry name" value="YqgQ-like"/>
    <property type="match status" value="1"/>
</dbReference>
<dbReference type="InterPro" id="IPR023164">
    <property type="entry name" value="YqgQ-like_sf"/>
</dbReference>